<keyword evidence="3" id="KW-1003">Cell membrane</keyword>
<feature type="transmembrane region" description="Helical" evidence="7">
    <location>
        <begin position="187"/>
        <end position="207"/>
    </location>
</feature>
<keyword evidence="8" id="KW-0732">Signal</keyword>
<feature type="signal peptide" evidence="8">
    <location>
        <begin position="1"/>
        <end position="30"/>
    </location>
</feature>
<dbReference type="GO" id="GO:0005886">
    <property type="term" value="C:plasma membrane"/>
    <property type="evidence" value="ECO:0007669"/>
    <property type="project" value="UniProtKB-SubCell"/>
</dbReference>
<feature type="chain" id="PRO_5042109087" evidence="8">
    <location>
        <begin position="31"/>
        <end position="258"/>
    </location>
</feature>
<gene>
    <name evidence="10" type="ORF">J2S42_000217</name>
</gene>
<dbReference type="PANTHER" id="PTHR43386:SF25">
    <property type="entry name" value="PEPTIDE ABC TRANSPORTER PERMEASE PROTEIN"/>
    <property type="match status" value="1"/>
</dbReference>
<evidence type="ECO:0000256" key="5">
    <source>
        <dbReference type="ARBA" id="ARBA00022989"/>
    </source>
</evidence>
<evidence type="ECO:0000256" key="2">
    <source>
        <dbReference type="ARBA" id="ARBA00022448"/>
    </source>
</evidence>
<feature type="transmembrane region" description="Helical" evidence="7">
    <location>
        <begin position="61"/>
        <end position="85"/>
    </location>
</feature>
<dbReference type="SUPFAM" id="SSF161098">
    <property type="entry name" value="MetI-like"/>
    <property type="match status" value="1"/>
</dbReference>
<keyword evidence="11" id="KW-1185">Reference proteome</keyword>
<evidence type="ECO:0000256" key="7">
    <source>
        <dbReference type="RuleBase" id="RU363032"/>
    </source>
</evidence>
<dbReference type="GO" id="GO:0055085">
    <property type="term" value="P:transmembrane transport"/>
    <property type="evidence" value="ECO:0007669"/>
    <property type="project" value="InterPro"/>
</dbReference>
<comment type="caution">
    <text evidence="10">The sequence shown here is derived from an EMBL/GenBank/DDBJ whole genome shotgun (WGS) entry which is preliminary data.</text>
</comment>
<proteinExistence type="inferred from homology"/>
<keyword evidence="5 7" id="KW-1133">Transmembrane helix</keyword>
<dbReference type="InterPro" id="IPR000515">
    <property type="entry name" value="MetI-like"/>
</dbReference>
<evidence type="ECO:0000256" key="8">
    <source>
        <dbReference type="SAM" id="SignalP"/>
    </source>
</evidence>
<dbReference type="InterPro" id="IPR035906">
    <property type="entry name" value="MetI-like_sf"/>
</dbReference>
<feature type="transmembrane region" description="Helical" evidence="7">
    <location>
        <begin position="97"/>
        <end position="120"/>
    </location>
</feature>
<organism evidence="10 11">
    <name type="scientific">Catenuloplanes indicus</name>
    <dbReference type="NCBI Taxonomy" id="137267"/>
    <lineage>
        <taxon>Bacteria</taxon>
        <taxon>Bacillati</taxon>
        <taxon>Actinomycetota</taxon>
        <taxon>Actinomycetes</taxon>
        <taxon>Micromonosporales</taxon>
        <taxon>Micromonosporaceae</taxon>
        <taxon>Catenuloplanes</taxon>
    </lineage>
</organism>
<name>A0AAE3VTD0_9ACTN</name>
<dbReference type="RefSeq" id="WP_307234259.1">
    <property type="nucleotide sequence ID" value="NZ_JAUSUZ010000001.1"/>
</dbReference>
<evidence type="ECO:0000259" key="9">
    <source>
        <dbReference type="PROSITE" id="PS50928"/>
    </source>
</evidence>
<dbReference type="Pfam" id="PF00528">
    <property type="entry name" value="BPD_transp_1"/>
    <property type="match status" value="1"/>
</dbReference>
<evidence type="ECO:0000313" key="11">
    <source>
        <dbReference type="Proteomes" id="UP001240236"/>
    </source>
</evidence>
<evidence type="ECO:0000256" key="6">
    <source>
        <dbReference type="ARBA" id="ARBA00023136"/>
    </source>
</evidence>
<dbReference type="PROSITE" id="PS50928">
    <property type="entry name" value="ABC_TM1"/>
    <property type="match status" value="1"/>
</dbReference>
<keyword evidence="6 7" id="KW-0472">Membrane</keyword>
<comment type="similarity">
    <text evidence="7">Belongs to the binding-protein-dependent transport system permease family.</text>
</comment>
<dbReference type="Proteomes" id="UP001240236">
    <property type="component" value="Unassembled WGS sequence"/>
</dbReference>
<evidence type="ECO:0000256" key="4">
    <source>
        <dbReference type="ARBA" id="ARBA00022692"/>
    </source>
</evidence>
<keyword evidence="2 7" id="KW-0813">Transport</keyword>
<dbReference type="PANTHER" id="PTHR43386">
    <property type="entry name" value="OLIGOPEPTIDE TRANSPORT SYSTEM PERMEASE PROTEIN APPC"/>
    <property type="match status" value="1"/>
</dbReference>
<dbReference type="Gene3D" id="1.10.3720.10">
    <property type="entry name" value="MetI-like"/>
    <property type="match status" value="1"/>
</dbReference>
<evidence type="ECO:0000256" key="1">
    <source>
        <dbReference type="ARBA" id="ARBA00004651"/>
    </source>
</evidence>
<evidence type="ECO:0000256" key="3">
    <source>
        <dbReference type="ARBA" id="ARBA00022475"/>
    </source>
</evidence>
<dbReference type="EMBL" id="JAUSUZ010000001">
    <property type="protein sequence ID" value="MDQ0363548.1"/>
    <property type="molecule type" value="Genomic_DNA"/>
</dbReference>
<keyword evidence="4 7" id="KW-0812">Transmembrane</keyword>
<reference evidence="10 11" key="1">
    <citation type="submission" date="2023-07" db="EMBL/GenBank/DDBJ databases">
        <title>Sequencing the genomes of 1000 actinobacteria strains.</title>
        <authorList>
            <person name="Klenk H.-P."/>
        </authorList>
    </citation>
    <scope>NUCLEOTIDE SEQUENCE [LARGE SCALE GENOMIC DNA]</scope>
    <source>
        <strain evidence="10 11">DSM 44709</strain>
    </source>
</reference>
<feature type="domain" description="ABC transmembrane type-1" evidence="9">
    <location>
        <begin position="62"/>
        <end position="251"/>
    </location>
</feature>
<comment type="subcellular location">
    <subcellularLocation>
        <location evidence="1 7">Cell membrane</location>
        <topology evidence="1 7">Multi-pass membrane protein</topology>
    </subcellularLocation>
</comment>
<dbReference type="CDD" id="cd06261">
    <property type="entry name" value="TM_PBP2"/>
    <property type="match status" value="1"/>
</dbReference>
<dbReference type="InterPro" id="IPR050366">
    <property type="entry name" value="BP-dependent_transpt_permease"/>
</dbReference>
<feature type="transmembrane region" description="Helical" evidence="7">
    <location>
        <begin position="126"/>
        <end position="144"/>
    </location>
</feature>
<protein>
    <submittedName>
        <fullName evidence="10">Peptide/nickel transport system permease protein</fullName>
    </submittedName>
</protein>
<dbReference type="AlphaFoldDB" id="A0AAE3VTD0"/>
<accession>A0AAE3VTD0</accession>
<sequence length="258" mass="25701">MIRTVAKVLAAAVLTLAVLGPAVSPGSATAQAGVPFAAPGAGHPLGTDALGRDVLTRVLDGGWIVVALAAGATVLATVLGVLVGVTAGLAPGRRAGLLIRVTDVVAIVPAILIMLVFAAGFPGSDLAVLAAVALTTTPFSARVVSAATRTVASSAFVEVARGRGDSGPRVLWHDILPNIAGTVLTDAGIRFVAAVHLTATAGFLGLGRGAPAPNWGRMVQENLSGLALTPLPVLVPALLVAVLAVSVNLLADDVRARR</sequence>
<evidence type="ECO:0000313" key="10">
    <source>
        <dbReference type="EMBL" id="MDQ0363548.1"/>
    </source>
</evidence>
<feature type="transmembrane region" description="Helical" evidence="7">
    <location>
        <begin position="227"/>
        <end position="251"/>
    </location>
</feature>